<dbReference type="SUPFAM" id="SSF48403">
    <property type="entry name" value="Ankyrin repeat"/>
    <property type="match status" value="1"/>
</dbReference>
<feature type="compositionally biased region" description="Basic residues" evidence="2">
    <location>
        <begin position="1"/>
        <end position="13"/>
    </location>
</feature>
<protein>
    <submittedName>
        <fullName evidence="3">Si:ch211-272n13.3</fullName>
    </submittedName>
</protein>
<dbReference type="InterPro" id="IPR050657">
    <property type="entry name" value="Ankyrin_repeat_domain"/>
</dbReference>
<feature type="compositionally biased region" description="Basic and acidic residues" evidence="2">
    <location>
        <begin position="596"/>
        <end position="607"/>
    </location>
</feature>
<feature type="region of interest" description="Disordered" evidence="2">
    <location>
        <begin position="256"/>
        <end position="330"/>
    </location>
</feature>
<dbReference type="GeneTree" id="ENSGT00940000163982"/>
<reference evidence="3" key="1">
    <citation type="submission" date="2023-09" db="UniProtKB">
        <authorList>
            <consortium name="Ensembl"/>
        </authorList>
    </citation>
    <scope>IDENTIFICATION</scope>
</reference>
<feature type="compositionally biased region" description="Basic and acidic residues" evidence="2">
    <location>
        <begin position="469"/>
        <end position="479"/>
    </location>
</feature>
<dbReference type="PANTHER" id="PTHR24147">
    <property type="entry name" value="ANKYRIN REPEAT DOMAIN 36-RELATED"/>
    <property type="match status" value="1"/>
</dbReference>
<evidence type="ECO:0000313" key="3">
    <source>
        <dbReference type="Ensembl" id="ENSPNYP00000010361.1"/>
    </source>
</evidence>
<feature type="compositionally biased region" description="Acidic residues" evidence="2">
    <location>
        <begin position="420"/>
        <end position="457"/>
    </location>
</feature>
<dbReference type="Gene3D" id="1.25.40.20">
    <property type="entry name" value="Ankyrin repeat-containing domain"/>
    <property type="match status" value="2"/>
</dbReference>
<sequence>MKKIFSFTKKKKHPLDTPDSASRLSVGYELKDKDLGKVHKAALAGDLAKLKQLAKKNDVNQLDKENRTALHIACASGHVEVVHFLVESKAKLNLCDNQNRSALMKAVQGQHDNCVSILLENHADPNLMDINGNTALHLAANIPSVPTAVLLLQHGAQINSQNKEGFTPLIVAVRENHIEMAQFLLKETADVNSVDQDQRSPLMIAAGNGEVCMVKLLLQFDADTTLKDTKGCSADNYAGINGHHSCSHLIIEHDTQRSDRASLSHQDLSKKKKKMLSAPSQDLEAGFSLGGPATDRDDFEDNSQSESLSRVSKRAADDWPSSDDDDESVLIEKKPLKVDLSKMIASKKGEASARADTSLSGSDSEPESENRVQRIPSLPKALSSSKSLQHPVDPTPITFLTSASHMTSTPLPHYRKKEDSTEDEEEDEGDNDQEREQEEEEEGDESAENDQLEESGESCDANSPAPEAEVSKEKKRDFLSELGLEGGEDDQSSWSSESHSENLNVDEQKRGLNSQNEGEKEEIKMNLLYVPSFVRGDRGNKMAVLEPRRSVGRPRVSQGGVASSSNDNLEGEPADQYNKVQKETERAKWVPTNVLRKPEGDVSRKTGEFIQNQMK</sequence>
<feature type="compositionally biased region" description="Polar residues" evidence="2">
    <location>
        <begin position="398"/>
        <end position="410"/>
    </location>
</feature>
<accession>A0A3B4FM95</accession>
<dbReference type="PROSITE" id="PS50297">
    <property type="entry name" value="ANK_REP_REGION"/>
    <property type="match status" value="4"/>
</dbReference>
<dbReference type="AlphaFoldDB" id="A0A3B4FM95"/>
<dbReference type="Pfam" id="PF12796">
    <property type="entry name" value="Ank_2"/>
    <property type="match status" value="2"/>
</dbReference>
<dbReference type="PROSITE" id="PS50088">
    <property type="entry name" value="ANK_REPEAT"/>
    <property type="match status" value="5"/>
</dbReference>
<organism evidence="3">
    <name type="scientific">Pundamilia nyererei</name>
    <dbReference type="NCBI Taxonomy" id="303518"/>
    <lineage>
        <taxon>Eukaryota</taxon>
        <taxon>Metazoa</taxon>
        <taxon>Chordata</taxon>
        <taxon>Craniata</taxon>
        <taxon>Vertebrata</taxon>
        <taxon>Euteleostomi</taxon>
        <taxon>Actinopterygii</taxon>
        <taxon>Neopterygii</taxon>
        <taxon>Teleostei</taxon>
        <taxon>Neoteleostei</taxon>
        <taxon>Acanthomorphata</taxon>
        <taxon>Ovalentaria</taxon>
        <taxon>Cichlomorphae</taxon>
        <taxon>Cichliformes</taxon>
        <taxon>Cichlidae</taxon>
        <taxon>African cichlids</taxon>
        <taxon>Pseudocrenilabrinae</taxon>
        <taxon>Haplochromini</taxon>
        <taxon>Pundamilia</taxon>
    </lineage>
</organism>
<dbReference type="InterPro" id="IPR002110">
    <property type="entry name" value="Ankyrin_rpt"/>
</dbReference>
<feature type="repeat" description="ANK" evidence="1">
    <location>
        <begin position="164"/>
        <end position="196"/>
    </location>
</feature>
<feature type="compositionally biased region" description="Low complexity" evidence="2">
    <location>
        <begin position="376"/>
        <end position="388"/>
    </location>
</feature>
<feature type="compositionally biased region" description="Acidic residues" evidence="2">
    <location>
        <begin position="320"/>
        <end position="329"/>
    </location>
</feature>
<dbReference type="STRING" id="303518.ENSPNYP00000010361"/>
<keyword evidence="1" id="KW-0040">ANK repeat</keyword>
<dbReference type="InterPro" id="IPR036770">
    <property type="entry name" value="Ankyrin_rpt-contain_sf"/>
</dbReference>
<feature type="region of interest" description="Disordered" evidence="2">
    <location>
        <begin position="346"/>
        <end position="521"/>
    </location>
</feature>
<feature type="repeat" description="ANK" evidence="1">
    <location>
        <begin position="98"/>
        <end position="130"/>
    </location>
</feature>
<dbReference type="SMART" id="SM00248">
    <property type="entry name" value="ANK"/>
    <property type="match status" value="5"/>
</dbReference>
<name>A0A3B4FM95_9CICH</name>
<proteinExistence type="predicted"/>
<dbReference type="Ensembl" id="ENSPNYT00000010616.1">
    <property type="protein sequence ID" value="ENSPNYP00000010361.1"/>
    <property type="gene ID" value="ENSPNYG00000007881.1"/>
</dbReference>
<dbReference type="PANTHER" id="PTHR24147:SF53">
    <property type="entry name" value="ANKYRIN REPEAT DOMAIN 26"/>
    <property type="match status" value="1"/>
</dbReference>
<feature type="repeat" description="ANK" evidence="1">
    <location>
        <begin position="197"/>
        <end position="229"/>
    </location>
</feature>
<evidence type="ECO:0000256" key="1">
    <source>
        <dbReference type="PROSITE-ProRule" id="PRU00023"/>
    </source>
</evidence>
<dbReference type="Pfam" id="PF13637">
    <property type="entry name" value="Ank_4"/>
    <property type="match status" value="1"/>
</dbReference>
<feature type="repeat" description="ANK" evidence="1">
    <location>
        <begin position="131"/>
        <end position="163"/>
    </location>
</feature>
<dbReference type="PRINTS" id="PR01415">
    <property type="entry name" value="ANKYRIN"/>
</dbReference>
<feature type="repeat" description="ANK" evidence="1">
    <location>
        <begin position="65"/>
        <end position="97"/>
    </location>
</feature>
<feature type="region of interest" description="Disordered" evidence="2">
    <location>
        <begin position="1"/>
        <end position="22"/>
    </location>
</feature>
<evidence type="ECO:0000256" key="2">
    <source>
        <dbReference type="SAM" id="MobiDB-lite"/>
    </source>
</evidence>
<feature type="region of interest" description="Disordered" evidence="2">
    <location>
        <begin position="544"/>
        <end position="615"/>
    </location>
</feature>